<evidence type="ECO:0000256" key="4">
    <source>
        <dbReference type="ARBA" id="ARBA00022840"/>
    </source>
</evidence>
<evidence type="ECO:0000313" key="6">
    <source>
        <dbReference type="EMBL" id="BAL57214.1"/>
    </source>
</evidence>
<reference evidence="6" key="2">
    <citation type="journal article" date="2012" name="PLoS ONE">
        <title>A Deeply Branching Thermophilic Bacterium with an Ancient Acetyl-CoA Pathway Dominates a Subsurface Ecosystem.</title>
        <authorList>
            <person name="Takami H."/>
            <person name="Noguchi H."/>
            <person name="Takaki Y."/>
            <person name="Uchiyama I."/>
            <person name="Toyoda A."/>
            <person name="Nishi S."/>
            <person name="Chee G.-J."/>
            <person name="Arai W."/>
            <person name="Nunoura T."/>
            <person name="Itoh T."/>
            <person name="Hattori M."/>
            <person name="Takai K."/>
        </authorList>
    </citation>
    <scope>NUCLEOTIDE SEQUENCE</scope>
</reference>
<evidence type="ECO:0000256" key="2">
    <source>
        <dbReference type="ARBA" id="ARBA00022741"/>
    </source>
</evidence>
<dbReference type="PANTHER" id="PTHR12755:SF3">
    <property type="entry name" value="POLYNUCLEOTIDE 5'-HYDROXYL-KINASE NOL9"/>
    <property type="match status" value="1"/>
</dbReference>
<dbReference type="PANTHER" id="PTHR12755">
    <property type="entry name" value="CLEAVAGE/POLYADENYLATION FACTOR IA SUBUNIT CLP1P"/>
    <property type="match status" value="1"/>
</dbReference>
<proteinExistence type="predicted"/>
<keyword evidence="1" id="KW-0808">Transferase</keyword>
<dbReference type="SUPFAM" id="SSF52540">
    <property type="entry name" value="P-loop containing nucleoside triphosphate hydrolases"/>
    <property type="match status" value="1"/>
</dbReference>
<keyword evidence="4" id="KW-0067">ATP-binding</keyword>
<dbReference type="Gene3D" id="3.40.50.300">
    <property type="entry name" value="P-loop containing nucleotide triphosphate hydrolases"/>
    <property type="match status" value="1"/>
</dbReference>
<keyword evidence="3" id="KW-0418">Kinase</keyword>
<dbReference type="InterPro" id="IPR027417">
    <property type="entry name" value="P-loop_NTPase"/>
</dbReference>
<dbReference type="Pfam" id="PF16575">
    <property type="entry name" value="CLP1_P"/>
    <property type="match status" value="1"/>
</dbReference>
<dbReference type="InterPro" id="IPR003593">
    <property type="entry name" value="AAA+_ATPase"/>
</dbReference>
<dbReference type="GO" id="GO:0005524">
    <property type="term" value="F:ATP binding"/>
    <property type="evidence" value="ECO:0007669"/>
    <property type="project" value="UniProtKB-KW"/>
</dbReference>
<accession>H5SM28</accession>
<dbReference type="GO" id="GO:0051731">
    <property type="term" value="F:polynucleotide 5'-hydroxyl-kinase activity"/>
    <property type="evidence" value="ECO:0007669"/>
    <property type="project" value="InterPro"/>
</dbReference>
<evidence type="ECO:0000259" key="5">
    <source>
        <dbReference type="SMART" id="SM00382"/>
    </source>
</evidence>
<organism evidence="6">
    <name type="scientific">uncultured Chloroflexota bacterium</name>
    <dbReference type="NCBI Taxonomy" id="166587"/>
    <lineage>
        <taxon>Bacteria</taxon>
        <taxon>Bacillati</taxon>
        <taxon>Chloroflexota</taxon>
        <taxon>environmental samples</taxon>
    </lineage>
</organism>
<gene>
    <name evidence="6" type="ORF">HGMM_F48D12C13</name>
</gene>
<dbReference type="AlphaFoldDB" id="H5SM28"/>
<feature type="domain" description="AAA+ ATPase" evidence="5">
    <location>
        <begin position="14"/>
        <end position="178"/>
    </location>
</feature>
<sequence>MDLSPLKALDLSAPGSLIMVIGAPDSGKSTLARLIYQELVREYACVAYLDGDPGQSILGPPTTLTLALNHPGDRSFPPNGRLWGGFLGATSPRGHMLPMLVQVWRLVQAARQHGAQIVIYDTCGLIHPKEGGVALKLAEIELLRPSMLVALQSWDELETLLQPAQAFVSRIVRIPPSPHIRPRSPEQRRSYRAEKFKEYFHNARSMALSDLASPFFVSRSALQPFQLVSLEDDKGFVLALGIVQHHAGAEGITLFTPLGDRKKSQCRILRAGDLALDPSTFQERRIVLE</sequence>
<dbReference type="SMART" id="SM00382">
    <property type="entry name" value="AAA"/>
    <property type="match status" value="1"/>
</dbReference>
<keyword evidence="2" id="KW-0547">Nucleotide-binding</keyword>
<dbReference type="InterPro" id="IPR032319">
    <property type="entry name" value="CLP1_P"/>
</dbReference>
<evidence type="ECO:0000256" key="1">
    <source>
        <dbReference type="ARBA" id="ARBA00022679"/>
    </source>
</evidence>
<evidence type="ECO:0000256" key="3">
    <source>
        <dbReference type="ARBA" id="ARBA00022777"/>
    </source>
</evidence>
<dbReference type="GO" id="GO:0006396">
    <property type="term" value="P:RNA processing"/>
    <property type="evidence" value="ECO:0007669"/>
    <property type="project" value="InterPro"/>
</dbReference>
<name>H5SM28_9CHLR</name>
<protein>
    <submittedName>
        <fullName evidence="6">AAA ATPase</fullName>
    </submittedName>
</protein>
<reference evidence="6" key="1">
    <citation type="journal article" date="2005" name="Environ. Microbiol.">
        <title>Genetic and functional properties of uncultivated thermophilic crenarchaeotes from a subsurface gold mine as revealed by analysis of genome fragments.</title>
        <authorList>
            <person name="Nunoura T."/>
            <person name="Hirayama H."/>
            <person name="Takami H."/>
            <person name="Oida H."/>
            <person name="Nishi S."/>
            <person name="Shimamura S."/>
            <person name="Suzuki Y."/>
            <person name="Inagaki F."/>
            <person name="Takai K."/>
            <person name="Nealson K.H."/>
            <person name="Horikoshi K."/>
        </authorList>
    </citation>
    <scope>NUCLEOTIDE SEQUENCE</scope>
</reference>
<dbReference type="EMBL" id="AP011770">
    <property type="protein sequence ID" value="BAL57214.1"/>
    <property type="molecule type" value="Genomic_DNA"/>
</dbReference>
<dbReference type="InterPro" id="IPR045116">
    <property type="entry name" value="Clp1/Grc3"/>
</dbReference>